<dbReference type="Proteomes" id="UP001290462">
    <property type="component" value="Unassembled WGS sequence"/>
</dbReference>
<gene>
    <name evidence="1" type="ORF">RAK27_03565</name>
</gene>
<dbReference type="EMBL" id="JAVBVO010000002">
    <property type="protein sequence ID" value="MDZ5757727.1"/>
    <property type="molecule type" value="Genomic_DNA"/>
</dbReference>
<dbReference type="SUPFAM" id="SSF109854">
    <property type="entry name" value="DinB/YfiT-like putative metalloenzymes"/>
    <property type="match status" value="1"/>
</dbReference>
<protein>
    <submittedName>
        <fullName evidence="1">ClbS/DfsB family four-helix bundle protein</fullName>
    </submittedName>
</protein>
<dbReference type="InterPro" id="IPR012550">
    <property type="entry name" value="DUF1706"/>
</dbReference>
<dbReference type="AlphaFoldDB" id="A0AAW9K2P7"/>
<evidence type="ECO:0000313" key="2">
    <source>
        <dbReference type="Proteomes" id="UP001290462"/>
    </source>
</evidence>
<name>A0AAW9K2P7_CARML</name>
<evidence type="ECO:0000313" key="1">
    <source>
        <dbReference type="EMBL" id="MDZ5757727.1"/>
    </source>
</evidence>
<proteinExistence type="predicted"/>
<dbReference type="GeneID" id="83607289"/>
<comment type="caution">
    <text evidence="1">The sequence shown here is derived from an EMBL/GenBank/DDBJ whole genome shotgun (WGS) entry which is preliminary data.</text>
</comment>
<dbReference type="InterPro" id="IPR034660">
    <property type="entry name" value="DinB/YfiT-like"/>
</dbReference>
<sequence>MARPQSKSELIQLSTENYQKLKKLISSFSDAERIGKFPFEDRDKTIRDVLAHLYEWQLMMEEWYKVGMEGGTPDVPAKGYTWRTTPELNQLIWKKYQKMNLVEVEERLETSHKRMLVLINAHTNDELFMRNCYSWTKTTTLGAYFISATSSHYEWAMKKIRKYQRMIKK</sequence>
<reference evidence="1" key="1">
    <citation type="submission" date="2023-08" db="EMBL/GenBank/DDBJ databases">
        <title>Genomic characterization of piscicolin 126 produced by Carnobacterium maltaromaticum CM22 strain isolated from salmon (Salmo salar).</title>
        <authorList>
            <person name="Gonzalez-Gragera E."/>
            <person name="Garcia-Lopez J.D."/>
            <person name="Teso-Perez C."/>
            <person name="Gimenez-Hernandez I."/>
            <person name="Peralta-Sanchez J.M."/>
            <person name="Valdivia E."/>
            <person name="Montalban-Lopez M."/>
            <person name="Martin-Platero A.M."/>
            <person name="Banos A."/>
            <person name="Martinez-Bueno M."/>
        </authorList>
    </citation>
    <scope>NUCLEOTIDE SEQUENCE</scope>
    <source>
        <strain evidence="1">CM22</strain>
    </source>
</reference>
<dbReference type="PIRSF" id="PIRSF031551">
    <property type="entry name" value="DUF1706"/>
    <property type="match status" value="1"/>
</dbReference>
<dbReference type="PANTHER" id="PTHR40658">
    <property type="match status" value="1"/>
</dbReference>
<accession>A0AAW9K2P7</accession>
<dbReference type="Pfam" id="PF08020">
    <property type="entry name" value="DUF1706"/>
    <property type="match status" value="1"/>
</dbReference>
<dbReference type="PANTHER" id="PTHR40658:SF4">
    <property type="entry name" value="HYPOTHETICAL CYTOSOLIC PROTEIN"/>
    <property type="match status" value="1"/>
</dbReference>
<dbReference type="Gene3D" id="1.20.120.450">
    <property type="entry name" value="dinb family like domain"/>
    <property type="match status" value="1"/>
</dbReference>
<dbReference type="RefSeq" id="WP_010054880.1">
    <property type="nucleotide sequence ID" value="NZ_CAJGUR010000019.1"/>
</dbReference>
<organism evidence="1 2">
    <name type="scientific">Carnobacterium maltaromaticum</name>
    <name type="common">Carnobacterium piscicola</name>
    <dbReference type="NCBI Taxonomy" id="2751"/>
    <lineage>
        <taxon>Bacteria</taxon>
        <taxon>Bacillati</taxon>
        <taxon>Bacillota</taxon>
        <taxon>Bacilli</taxon>
        <taxon>Lactobacillales</taxon>
        <taxon>Carnobacteriaceae</taxon>
        <taxon>Carnobacterium</taxon>
    </lineage>
</organism>